<proteinExistence type="predicted"/>
<dbReference type="PROSITE" id="PS50894">
    <property type="entry name" value="HPT"/>
    <property type="match status" value="1"/>
</dbReference>
<sequence length="222" mass="25224">MNITQTQLIRHLKKYQQVFMTASQLKTTDLPGLDIDKALVRVDNNENLLIDLLIDFSDNYTNSPEQILDYLSAPNELALKSLITLTHTIKGLSAGIGLLELSHLAAKIEAAAKQQNDIEIRNLQPDFKAAMQIAQNTINTVKTFKAPDAEKRAYTAEELATHLKTLQQHIDSDFSVVDETLKLLEEFNFDEESLLKFKVIKNSWKTFDTSTMRESLNEWLNT</sequence>
<gene>
    <name evidence="4" type="ORF">FLL45_14140</name>
</gene>
<evidence type="ECO:0000259" key="3">
    <source>
        <dbReference type="PROSITE" id="PS50894"/>
    </source>
</evidence>
<dbReference type="Gene3D" id="1.20.120.160">
    <property type="entry name" value="HPT domain"/>
    <property type="match status" value="1"/>
</dbReference>
<dbReference type="GO" id="GO:0000160">
    <property type="term" value="P:phosphorelay signal transduction system"/>
    <property type="evidence" value="ECO:0007669"/>
    <property type="project" value="UniProtKB-KW"/>
</dbReference>
<name>A0A545T9V5_9GAMM</name>
<evidence type="ECO:0000256" key="2">
    <source>
        <dbReference type="PROSITE-ProRule" id="PRU00110"/>
    </source>
</evidence>
<keyword evidence="2" id="KW-0597">Phosphoprotein</keyword>
<evidence type="ECO:0000256" key="1">
    <source>
        <dbReference type="ARBA" id="ARBA00023012"/>
    </source>
</evidence>
<dbReference type="GO" id="GO:0004672">
    <property type="term" value="F:protein kinase activity"/>
    <property type="evidence" value="ECO:0007669"/>
    <property type="project" value="UniProtKB-ARBA"/>
</dbReference>
<evidence type="ECO:0000313" key="4">
    <source>
        <dbReference type="EMBL" id="TQV73996.1"/>
    </source>
</evidence>
<organism evidence="4 5">
    <name type="scientific">Aliikangiella marina</name>
    <dbReference type="NCBI Taxonomy" id="1712262"/>
    <lineage>
        <taxon>Bacteria</taxon>
        <taxon>Pseudomonadati</taxon>
        <taxon>Pseudomonadota</taxon>
        <taxon>Gammaproteobacteria</taxon>
        <taxon>Oceanospirillales</taxon>
        <taxon>Pleioneaceae</taxon>
        <taxon>Aliikangiella</taxon>
    </lineage>
</organism>
<dbReference type="AlphaFoldDB" id="A0A545T9V5"/>
<keyword evidence="5" id="KW-1185">Reference proteome</keyword>
<comment type="caution">
    <text evidence="4">The sequence shown here is derived from an EMBL/GenBank/DDBJ whole genome shotgun (WGS) entry which is preliminary data.</text>
</comment>
<dbReference type="Pfam" id="PF01627">
    <property type="entry name" value="Hpt"/>
    <property type="match status" value="1"/>
</dbReference>
<dbReference type="InterPro" id="IPR008207">
    <property type="entry name" value="Sig_transdc_His_kin_Hpt_dom"/>
</dbReference>
<accession>A0A545T9V5</accession>
<dbReference type="EMBL" id="VIKR01000003">
    <property type="protein sequence ID" value="TQV73996.1"/>
    <property type="molecule type" value="Genomic_DNA"/>
</dbReference>
<keyword evidence="1" id="KW-0902">Two-component regulatory system</keyword>
<reference evidence="4 5" key="1">
    <citation type="submission" date="2019-06" db="EMBL/GenBank/DDBJ databases">
        <title>Draft genome of Aliikangiella marina GYP-15.</title>
        <authorList>
            <person name="Wang G."/>
        </authorList>
    </citation>
    <scope>NUCLEOTIDE SEQUENCE [LARGE SCALE GENOMIC DNA]</scope>
    <source>
        <strain evidence="4 5">GYP-15</strain>
    </source>
</reference>
<dbReference type="RefSeq" id="WP_142942703.1">
    <property type="nucleotide sequence ID" value="NZ_VIKR01000003.1"/>
</dbReference>
<dbReference type="InterPro" id="IPR036641">
    <property type="entry name" value="HPT_dom_sf"/>
</dbReference>
<protein>
    <recommendedName>
        <fullName evidence="3">HPt domain-containing protein</fullName>
    </recommendedName>
</protein>
<dbReference type="Proteomes" id="UP000317839">
    <property type="component" value="Unassembled WGS sequence"/>
</dbReference>
<evidence type="ECO:0000313" key="5">
    <source>
        <dbReference type="Proteomes" id="UP000317839"/>
    </source>
</evidence>
<dbReference type="SUPFAM" id="SSF47226">
    <property type="entry name" value="Histidine-containing phosphotransfer domain, HPT domain"/>
    <property type="match status" value="1"/>
</dbReference>
<feature type="domain" description="HPt" evidence="3">
    <location>
        <begin position="45"/>
        <end position="144"/>
    </location>
</feature>
<feature type="modified residue" description="Phosphohistidine" evidence="2">
    <location>
        <position position="87"/>
    </location>
</feature>